<keyword evidence="2" id="KW-0328">Glycosyltransferase</keyword>
<keyword evidence="4" id="KW-0325">Glycoprotein</keyword>
<evidence type="ECO:0000256" key="3">
    <source>
        <dbReference type="ARBA" id="ARBA00022679"/>
    </source>
</evidence>
<comment type="caution">
    <text evidence="6">The sequence shown here is derived from an EMBL/GenBank/DDBJ whole genome shotgun (WGS) entry which is preliminary data.</text>
</comment>
<evidence type="ECO:0000256" key="2">
    <source>
        <dbReference type="ARBA" id="ARBA00022676"/>
    </source>
</evidence>
<organism evidence="6 7">
    <name type="scientific">Dillenia turbinata</name>
    <dbReference type="NCBI Taxonomy" id="194707"/>
    <lineage>
        <taxon>Eukaryota</taxon>
        <taxon>Viridiplantae</taxon>
        <taxon>Streptophyta</taxon>
        <taxon>Embryophyta</taxon>
        <taxon>Tracheophyta</taxon>
        <taxon>Spermatophyta</taxon>
        <taxon>Magnoliopsida</taxon>
        <taxon>eudicotyledons</taxon>
        <taxon>Gunneridae</taxon>
        <taxon>Pentapetalae</taxon>
        <taxon>Dilleniales</taxon>
        <taxon>Dilleniaceae</taxon>
        <taxon>Dillenia</taxon>
    </lineage>
</organism>
<comment type="subcellular location">
    <subcellularLocation>
        <location evidence="1">Golgi apparatus membrane</location>
        <topology evidence="1">Single-pass type II membrane protein</topology>
    </subcellularLocation>
</comment>
<dbReference type="GO" id="GO:0000139">
    <property type="term" value="C:Golgi membrane"/>
    <property type="evidence" value="ECO:0007669"/>
    <property type="project" value="UniProtKB-SubCell"/>
</dbReference>
<dbReference type="EMBL" id="JBAMMX010000020">
    <property type="protein sequence ID" value="KAK6920838.1"/>
    <property type="molecule type" value="Genomic_DNA"/>
</dbReference>
<dbReference type="GO" id="GO:0016763">
    <property type="term" value="F:pentosyltransferase activity"/>
    <property type="evidence" value="ECO:0007669"/>
    <property type="project" value="UniProtKB-ARBA"/>
</dbReference>
<evidence type="ECO:0000256" key="4">
    <source>
        <dbReference type="ARBA" id="ARBA00023180"/>
    </source>
</evidence>
<dbReference type="Pfam" id="PF04577">
    <property type="entry name" value="Glyco_transf_61"/>
    <property type="match status" value="1"/>
</dbReference>
<dbReference type="PANTHER" id="PTHR20961">
    <property type="entry name" value="GLYCOSYLTRANSFERASE"/>
    <property type="match status" value="1"/>
</dbReference>
<keyword evidence="7" id="KW-1185">Reference proteome</keyword>
<protein>
    <submittedName>
        <fullName evidence="6">Glycosyltransferase 61</fullName>
    </submittedName>
</protein>
<reference evidence="6 7" key="1">
    <citation type="submission" date="2023-12" db="EMBL/GenBank/DDBJ databases">
        <title>A high-quality genome assembly for Dillenia turbinata (Dilleniales).</title>
        <authorList>
            <person name="Chanderbali A."/>
        </authorList>
    </citation>
    <scope>NUCLEOTIDE SEQUENCE [LARGE SCALE GENOMIC DNA]</scope>
    <source>
        <strain evidence="6">LSX21</strain>
        <tissue evidence="6">Leaf</tissue>
    </source>
</reference>
<evidence type="ECO:0000313" key="7">
    <source>
        <dbReference type="Proteomes" id="UP001370490"/>
    </source>
</evidence>
<evidence type="ECO:0000256" key="1">
    <source>
        <dbReference type="ARBA" id="ARBA00004323"/>
    </source>
</evidence>
<sequence>MEIKYETVFARSFSRHYGLEYNDHAIAGNKTVEMKLSCNFESRSDFCEIKGDTRIHGIASTIFIASPQEGNVAGNGSWAIIPYARKEDKQAMGQCRNWTLRSVMDHKQVPHCTVNHSIPAILFSTGGYAGNHFHDFSDVLIPLYITSKHFNREVQLLCSNMKAWWMKKHNAFLENLSRYDIIDIDSEEEIHCFTSVIIGLKSHKELSIDPSKSPNGLSMKDFGHFLRNSFSLKRDTAIKLKNKDGKRPRLMIITRRKSRVFLNEGGIVHLAKSLGFDVVVAEANTSTDLSQFAHTVNSCDVLVGIHGAGLTNMVFLPEKAILIQVVPVGIGWLAQYDFGGPAMEMNLKYLEYKIRPGESSLIEQYPLNHAVFQDPVSIHNQGWDVIRATYLDNQNVKIDVCRFRATLLKALRFLHK</sequence>
<dbReference type="AlphaFoldDB" id="A0AAN8Z4Y9"/>
<proteinExistence type="predicted"/>
<dbReference type="InterPro" id="IPR049625">
    <property type="entry name" value="Glyco_transf_61_cat"/>
</dbReference>
<evidence type="ECO:0000313" key="6">
    <source>
        <dbReference type="EMBL" id="KAK6920838.1"/>
    </source>
</evidence>
<name>A0AAN8Z4Y9_9MAGN</name>
<feature type="domain" description="Glycosyltransferase 61 catalytic" evidence="5">
    <location>
        <begin position="221"/>
        <end position="322"/>
    </location>
</feature>
<accession>A0AAN8Z4Y9</accession>
<evidence type="ECO:0000259" key="5">
    <source>
        <dbReference type="Pfam" id="PF04577"/>
    </source>
</evidence>
<dbReference type="PANTHER" id="PTHR20961:SF5">
    <property type="entry name" value="GLYCOSYLTRANSFERASE-RELATED"/>
    <property type="match status" value="1"/>
</dbReference>
<dbReference type="Proteomes" id="UP001370490">
    <property type="component" value="Unassembled WGS sequence"/>
</dbReference>
<gene>
    <name evidence="6" type="ORF">RJ641_014516</name>
</gene>
<keyword evidence="3" id="KW-0808">Transferase</keyword>
<dbReference type="InterPro" id="IPR007657">
    <property type="entry name" value="Glycosyltransferase_61"/>
</dbReference>